<dbReference type="EMBL" id="AP025314">
    <property type="protein sequence ID" value="BDD11080.1"/>
    <property type="molecule type" value="Genomic_DNA"/>
</dbReference>
<organism evidence="9 10">
    <name type="scientific">Fulvitalea axinellae</name>
    <dbReference type="NCBI Taxonomy" id="1182444"/>
    <lineage>
        <taxon>Bacteria</taxon>
        <taxon>Pseudomonadati</taxon>
        <taxon>Bacteroidota</taxon>
        <taxon>Cytophagia</taxon>
        <taxon>Cytophagales</taxon>
        <taxon>Persicobacteraceae</taxon>
        <taxon>Fulvitalea</taxon>
    </lineage>
</organism>
<dbReference type="SMART" id="SM00387">
    <property type="entry name" value="HATPase_c"/>
    <property type="match status" value="1"/>
</dbReference>
<dbReference type="GO" id="GO:0000155">
    <property type="term" value="F:phosphorelay sensor kinase activity"/>
    <property type="evidence" value="ECO:0007669"/>
    <property type="project" value="InterPro"/>
</dbReference>
<dbReference type="GO" id="GO:0004721">
    <property type="term" value="F:phosphoprotein phosphatase activity"/>
    <property type="evidence" value="ECO:0007669"/>
    <property type="project" value="TreeGrafter"/>
</dbReference>
<proteinExistence type="predicted"/>
<evidence type="ECO:0000256" key="4">
    <source>
        <dbReference type="ARBA" id="ARBA00022679"/>
    </source>
</evidence>
<evidence type="ECO:0000256" key="7">
    <source>
        <dbReference type="SAM" id="Phobius"/>
    </source>
</evidence>
<dbReference type="InterPro" id="IPR003661">
    <property type="entry name" value="HisK_dim/P_dom"/>
</dbReference>
<dbReference type="GO" id="GO:0016036">
    <property type="term" value="P:cellular response to phosphate starvation"/>
    <property type="evidence" value="ECO:0007669"/>
    <property type="project" value="TreeGrafter"/>
</dbReference>
<feature type="transmembrane region" description="Helical" evidence="7">
    <location>
        <begin position="281"/>
        <end position="303"/>
    </location>
</feature>
<evidence type="ECO:0000256" key="3">
    <source>
        <dbReference type="ARBA" id="ARBA00022553"/>
    </source>
</evidence>
<sequence length="546" mass="60958">MLIFLAVLVISGTVMLQAHWLWQAYAKTKEQFATDVNAALAKAGNSGLESAIGELKTGVAWHWGNHNPADLFPSANLLPQKGLLPKRNLLPKRDIKTGITREWKSKEDSLPTNHFKIPSSGTHPKILLRKLKKGDSVHRRFPRIKIEKLDKGAMVMAQGTGDLNVTLRDEDTSILDKGAGYVLKISDTSPDGSMQQAIVISLDGASRFDAMDSVFRQEVERLGLPKNYHLGYRGPDSWLAGTPLDSGQYDRVYSTMITLFGGDRHLKATFPGEQRHIISQISLNVLASVLLTVTLVACLVWMLRVIHQQKTLAEIKDDFIGNMTHELKTPIAITQTALEAMKNFDALNDPDKTTRYLDAGQREMKRLTLLVDKIMRLSLEEKRELKLEKEPLDVAQFIEKHLQSFRATNRAEINFANGLQGAHALADPFQFSVVLQNLLENAVKYSDGHPKIDIALTATADNTLKLSVRDQGVGMDERHLSRIFDKFYRIPQGDQQHARGYGLGLYQVMAIVNAHGWEISVKSAKGVGSQFNLTLPAYEQDPVIIR</sequence>
<gene>
    <name evidence="9" type="ORF">FUAX_35120</name>
</gene>
<keyword evidence="6" id="KW-0902">Two-component regulatory system</keyword>
<dbReference type="Gene3D" id="1.10.287.130">
    <property type="match status" value="1"/>
</dbReference>
<evidence type="ECO:0000259" key="8">
    <source>
        <dbReference type="PROSITE" id="PS50109"/>
    </source>
</evidence>
<dbReference type="InterPro" id="IPR005467">
    <property type="entry name" value="His_kinase_dom"/>
</dbReference>
<dbReference type="PANTHER" id="PTHR45453">
    <property type="entry name" value="PHOSPHATE REGULON SENSOR PROTEIN PHOR"/>
    <property type="match status" value="1"/>
</dbReference>
<dbReference type="PANTHER" id="PTHR45453:SF1">
    <property type="entry name" value="PHOSPHATE REGULON SENSOR PROTEIN PHOR"/>
    <property type="match status" value="1"/>
</dbReference>
<reference evidence="9 10" key="1">
    <citation type="submission" date="2021-12" db="EMBL/GenBank/DDBJ databases">
        <title>Genome sequencing of bacteria with rrn-lacking chromosome and rrn-plasmid.</title>
        <authorList>
            <person name="Anda M."/>
            <person name="Iwasaki W."/>
        </authorList>
    </citation>
    <scope>NUCLEOTIDE SEQUENCE [LARGE SCALE GENOMIC DNA]</scope>
    <source>
        <strain evidence="9 10">DSM 100852</strain>
    </source>
</reference>
<evidence type="ECO:0000313" key="9">
    <source>
        <dbReference type="EMBL" id="BDD11080.1"/>
    </source>
</evidence>
<dbReference type="InterPro" id="IPR004358">
    <property type="entry name" value="Sig_transdc_His_kin-like_C"/>
</dbReference>
<evidence type="ECO:0000313" key="10">
    <source>
        <dbReference type="Proteomes" id="UP001348817"/>
    </source>
</evidence>
<dbReference type="CDD" id="cd00082">
    <property type="entry name" value="HisKA"/>
    <property type="match status" value="1"/>
</dbReference>
<feature type="domain" description="Histidine kinase" evidence="8">
    <location>
        <begin position="322"/>
        <end position="539"/>
    </location>
</feature>
<keyword evidence="7" id="KW-0472">Membrane</keyword>
<dbReference type="KEGG" id="fax:FUAX_35120"/>
<protein>
    <recommendedName>
        <fullName evidence="2">histidine kinase</fullName>
        <ecNumber evidence="2">2.7.13.3</ecNumber>
    </recommendedName>
</protein>
<dbReference type="Proteomes" id="UP001348817">
    <property type="component" value="Chromosome"/>
</dbReference>
<dbReference type="InterPro" id="IPR050351">
    <property type="entry name" value="BphY/WalK/GraS-like"/>
</dbReference>
<dbReference type="SUPFAM" id="SSF55874">
    <property type="entry name" value="ATPase domain of HSP90 chaperone/DNA topoisomerase II/histidine kinase"/>
    <property type="match status" value="1"/>
</dbReference>
<dbReference type="Pfam" id="PF02518">
    <property type="entry name" value="HATPase_c"/>
    <property type="match status" value="1"/>
</dbReference>
<evidence type="ECO:0000256" key="1">
    <source>
        <dbReference type="ARBA" id="ARBA00000085"/>
    </source>
</evidence>
<dbReference type="Pfam" id="PF00512">
    <property type="entry name" value="HisKA"/>
    <property type="match status" value="1"/>
</dbReference>
<keyword evidence="3" id="KW-0597">Phosphoprotein</keyword>
<comment type="catalytic activity">
    <reaction evidence="1">
        <text>ATP + protein L-histidine = ADP + protein N-phospho-L-histidine.</text>
        <dbReference type="EC" id="2.7.13.3"/>
    </reaction>
</comment>
<dbReference type="InterPro" id="IPR003594">
    <property type="entry name" value="HATPase_dom"/>
</dbReference>
<dbReference type="EC" id="2.7.13.3" evidence="2"/>
<dbReference type="InterPro" id="IPR036890">
    <property type="entry name" value="HATPase_C_sf"/>
</dbReference>
<dbReference type="RefSeq" id="WP_338392597.1">
    <property type="nucleotide sequence ID" value="NZ_AP025314.1"/>
</dbReference>
<keyword evidence="4" id="KW-0808">Transferase</keyword>
<dbReference type="Gene3D" id="3.30.565.10">
    <property type="entry name" value="Histidine kinase-like ATPase, C-terminal domain"/>
    <property type="match status" value="1"/>
</dbReference>
<dbReference type="SMART" id="SM00388">
    <property type="entry name" value="HisKA"/>
    <property type="match status" value="1"/>
</dbReference>
<evidence type="ECO:0000256" key="6">
    <source>
        <dbReference type="ARBA" id="ARBA00023012"/>
    </source>
</evidence>
<evidence type="ECO:0000256" key="2">
    <source>
        <dbReference type="ARBA" id="ARBA00012438"/>
    </source>
</evidence>
<dbReference type="GO" id="GO:0005886">
    <property type="term" value="C:plasma membrane"/>
    <property type="evidence" value="ECO:0007669"/>
    <property type="project" value="TreeGrafter"/>
</dbReference>
<name>A0AAU9DIU6_9BACT</name>
<dbReference type="AlphaFoldDB" id="A0AAU9DIU6"/>
<dbReference type="PROSITE" id="PS50109">
    <property type="entry name" value="HIS_KIN"/>
    <property type="match status" value="1"/>
</dbReference>
<dbReference type="FunFam" id="3.30.565.10:FF:000006">
    <property type="entry name" value="Sensor histidine kinase WalK"/>
    <property type="match status" value="1"/>
</dbReference>
<dbReference type="PRINTS" id="PR00344">
    <property type="entry name" value="BCTRLSENSOR"/>
</dbReference>
<dbReference type="InterPro" id="IPR036097">
    <property type="entry name" value="HisK_dim/P_sf"/>
</dbReference>
<keyword evidence="5 9" id="KW-0418">Kinase</keyword>
<keyword evidence="10" id="KW-1185">Reference proteome</keyword>
<accession>A0AAU9DIU6</accession>
<dbReference type="SUPFAM" id="SSF47384">
    <property type="entry name" value="Homodimeric domain of signal transducing histidine kinase"/>
    <property type="match status" value="1"/>
</dbReference>
<keyword evidence="7" id="KW-0812">Transmembrane</keyword>
<keyword evidence="7" id="KW-1133">Transmembrane helix</keyword>
<evidence type="ECO:0000256" key="5">
    <source>
        <dbReference type="ARBA" id="ARBA00022777"/>
    </source>
</evidence>